<keyword evidence="1" id="KW-1133">Transmembrane helix</keyword>
<dbReference type="EMBL" id="BMNG01000026">
    <property type="protein sequence ID" value="GGO58844.1"/>
    <property type="molecule type" value="Genomic_DNA"/>
</dbReference>
<feature type="transmembrane region" description="Helical" evidence="1">
    <location>
        <begin position="44"/>
        <end position="64"/>
    </location>
</feature>
<dbReference type="Proteomes" id="UP000656881">
    <property type="component" value="Unassembled WGS sequence"/>
</dbReference>
<evidence type="ECO:0000313" key="2">
    <source>
        <dbReference type="EMBL" id="GGO58844.1"/>
    </source>
</evidence>
<keyword evidence="3" id="KW-1185">Reference proteome</keyword>
<proteinExistence type="predicted"/>
<name>A0ABQ2MVP5_9ACTN</name>
<comment type="caution">
    <text evidence="2">The sequence shown here is derived from an EMBL/GenBank/DDBJ whole genome shotgun (WGS) entry which is preliminary data.</text>
</comment>
<evidence type="ECO:0000313" key="3">
    <source>
        <dbReference type="Proteomes" id="UP000656881"/>
    </source>
</evidence>
<sequence length="97" mass="10266">MEPSDTSAAFEAIVRAERWRERQEQLRGEPGQLRARRHGPASRALPTYISGAMLGVMAGLGAGATLGTSLIVNAVPAAVGGLLGVLGARRYLRWPQA</sequence>
<keyword evidence="1" id="KW-0812">Transmembrane</keyword>
<organism evidence="2 3">
    <name type="scientific">Streptomyces lasiicapitis</name>
    <dbReference type="NCBI Taxonomy" id="1923961"/>
    <lineage>
        <taxon>Bacteria</taxon>
        <taxon>Bacillati</taxon>
        <taxon>Actinomycetota</taxon>
        <taxon>Actinomycetes</taxon>
        <taxon>Kitasatosporales</taxon>
        <taxon>Streptomycetaceae</taxon>
        <taxon>Streptomyces</taxon>
    </lineage>
</organism>
<accession>A0ABQ2MVP5</accession>
<evidence type="ECO:0008006" key="4">
    <source>
        <dbReference type="Google" id="ProtNLM"/>
    </source>
</evidence>
<feature type="transmembrane region" description="Helical" evidence="1">
    <location>
        <begin position="70"/>
        <end position="88"/>
    </location>
</feature>
<gene>
    <name evidence="2" type="ORF">GCM10012286_79070</name>
</gene>
<reference evidence="3" key="1">
    <citation type="journal article" date="2019" name="Int. J. Syst. Evol. Microbiol.">
        <title>The Global Catalogue of Microorganisms (GCM) 10K type strain sequencing project: providing services to taxonomists for standard genome sequencing and annotation.</title>
        <authorList>
            <consortium name="The Broad Institute Genomics Platform"/>
            <consortium name="The Broad Institute Genome Sequencing Center for Infectious Disease"/>
            <person name="Wu L."/>
            <person name="Ma J."/>
        </authorList>
    </citation>
    <scope>NUCLEOTIDE SEQUENCE [LARGE SCALE GENOMIC DNA]</scope>
    <source>
        <strain evidence="3">CGMCC 4.7349</strain>
    </source>
</reference>
<protein>
    <recommendedName>
        <fullName evidence="4">DUF3040 domain-containing protein</fullName>
    </recommendedName>
</protein>
<keyword evidence="1" id="KW-0472">Membrane</keyword>
<dbReference type="RefSeq" id="WP_189177530.1">
    <property type="nucleotide sequence ID" value="NZ_BMNG01000026.1"/>
</dbReference>
<evidence type="ECO:0000256" key="1">
    <source>
        <dbReference type="SAM" id="Phobius"/>
    </source>
</evidence>